<accession>A0A7W7YRE2</accession>
<reference evidence="1 2" key="1">
    <citation type="submission" date="2020-08" db="EMBL/GenBank/DDBJ databases">
        <title>Genomic Encyclopedia of Type Strains, Phase IV (KMG-IV): sequencing the most valuable type-strain genomes for metagenomic binning, comparative biology and taxonomic classification.</title>
        <authorList>
            <person name="Goeker M."/>
        </authorList>
    </citation>
    <scope>NUCLEOTIDE SEQUENCE [LARGE SCALE GENOMIC DNA]</scope>
    <source>
        <strain evidence="1 2">DSM 21319</strain>
    </source>
</reference>
<gene>
    <name evidence="1" type="ORF">HNQ66_000230</name>
</gene>
<dbReference type="AlphaFoldDB" id="A0A7W7YRE2"/>
<keyword evidence="2" id="KW-1185">Reference proteome</keyword>
<proteinExistence type="predicted"/>
<comment type="caution">
    <text evidence="1">The sequence shown here is derived from an EMBL/GenBank/DDBJ whole genome shotgun (WGS) entry which is preliminary data.</text>
</comment>
<name>A0A7W7YRE2_9HYPH</name>
<sequence>MKLTKDRLWWLKQFERGGWTLGRPNLVGVKKWDAHSAALVKMGLLEPDAELGTKNHRLTDAGRNALDKERG</sequence>
<dbReference type="EMBL" id="JACHIK010000001">
    <property type="protein sequence ID" value="MBB5040852.1"/>
    <property type="molecule type" value="Genomic_DNA"/>
</dbReference>
<evidence type="ECO:0000313" key="2">
    <source>
        <dbReference type="Proteomes" id="UP000535406"/>
    </source>
</evidence>
<dbReference type="RefSeq" id="WP_184140010.1">
    <property type="nucleotide sequence ID" value="NZ_JACHIK010000001.1"/>
</dbReference>
<organism evidence="1 2">
    <name type="scientific">Shinella fusca</name>
    <dbReference type="NCBI Taxonomy" id="544480"/>
    <lineage>
        <taxon>Bacteria</taxon>
        <taxon>Pseudomonadati</taxon>
        <taxon>Pseudomonadota</taxon>
        <taxon>Alphaproteobacteria</taxon>
        <taxon>Hyphomicrobiales</taxon>
        <taxon>Rhizobiaceae</taxon>
        <taxon>Shinella</taxon>
    </lineage>
</organism>
<dbReference type="Proteomes" id="UP000535406">
    <property type="component" value="Unassembled WGS sequence"/>
</dbReference>
<protein>
    <submittedName>
        <fullName evidence="1">Uncharacterized protein</fullName>
    </submittedName>
</protein>
<evidence type="ECO:0000313" key="1">
    <source>
        <dbReference type="EMBL" id="MBB5040852.1"/>
    </source>
</evidence>